<dbReference type="InterPro" id="IPR014043">
    <property type="entry name" value="Acyl_transferase_dom"/>
</dbReference>
<dbReference type="Pfam" id="PF14765">
    <property type="entry name" value="PS-DH"/>
    <property type="match status" value="1"/>
</dbReference>
<dbReference type="GO" id="GO:0004315">
    <property type="term" value="F:3-oxoacyl-[acyl-carrier-protein] synthase activity"/>
    <property type="evidence" value="ECO:0007669"/>
    <property type="project" value="InterPro"/>
</dbReference>
<keyword evidence="2" id="KW-0597">Phosphoprotein</keyword>
<dbReference type="InterPro" id="IPR009081">
    <property type="entry name" value="PP-bd_ACP"/>
</dbReference>
<sequence length="2108" mass="229440">MHPTSNKPLPLAEVLIFGDQCFPFAPPLQKLLLKKDSPHLVSFFEQINITLRREISSLSTAEKQLFPSFSNVQELVAGFQKLPNCPALESALACCYHLAAFIHHYDSPSQTYPRGQDTYITGLCVGSLAAAAISCSGSLRDLVTAGLDAVRVALRLGLQVHHTASLFESKTLLGTWSILVSESVLPRASAHEVLTAFAQDEGLGWTSAPYISSVSHRTLTISGPPSSLNKFVRSKLSSSRDAITFPLHGPYHAAHLFTEDDIGFILSCAGPISRRKALLPVISSSSGEIFAADNSFEELLHLCLKDILLLPLDATRITQAVSQILDGGSIAQCTLKPIGTTIGNSIQSMLQPHSPKTIAVDQSLLNEMQQGNHAVRADDDANIKTTHSGRPSDSKIAIVGMSGRFPDAADLGSFWDLLYQGRDVHRQIPEDRFDAEKHHDATGRQKNTSKVLNGCFIEEPGLFDAKFFNISPKEAEQSDPGQRLALETAYEALEMAGIVPDRTPSTRRDRVAVFYGMTSDDWREVNSGQNVDTYFIPGGNRAFTPGRLNYFFKFSGPSASIDTACSSSLTAVHTACNSLWRNDCDMAIAGGTNVMTNPDNFAGLDRGHFLSRTGNCNTFDDGADGYCRADGVGTVILKRLEDAQADNDPILGVILGAYTNHSAEAVSITRPHAGAQQYIFSKLLRESGVHPYDISYVEMHGTGTQAGDATEMTSVLQAFAPTSGPGGRRDNQSLHLGSVKANVGHGESASGVVALIKTLLMMQTNTIPPHCGIKTKINHSFPLDFAQRNVHIARKPTTWIRPDGSGGVRRAFVNNFSAAGGNSALLLEDGPRAVSAEPAADPRSVHIVTVSAKSVKSLRKNIENLQSFVKDSTDSPTSSSLLSKLSYTTTARRMHHYFRVAIPAQDTDQLLKGLDAAKKQENMQRIPAVKPPVGFIFTGQGAQYTGMGKECFDNFSTFRQQVLIYDKIARSYGFPSILPLITGQAEVEHLGPVEVQLSQACLQMALAKLWQSLGVEPSFVLGHSLGHYAALNVAGVLSASETIYLTGTRAQLLLQRCEKGSHSMLAVRASLPQVTSFLNTEQPGVLEVACINGPRDIVVSGTVASIDRLADTLANDNIKATRVKVPFAFHSAQVEPILEELEAAASRITFRPPLIPVLCALEATIYRPGDQQQQQHSIGPKHISRHCREAVNFEGVLKAAQQDTPSAVWIEIGPHAVCSSFVKACLGPNVLTAPSLRRNEDYWKVMTASLGALYSAGLDIDWNEYHREFESCHQVLRLPSYSWDHKNYWIQYKNDWCLTKGDDVVAVDTPKAKASTSFQPTPSVQRVLQETVQADGVLSMIVESDLAHPLLDTVINGHIVNNTKVCTSSVYADIGLTLGQHVIKTYRPDLNGYAVDVCGMAIHNPLILKDNNNNPDGIPATALFSVELSYPLDGTVASMSIFSVDAEKGGRKIQHANCELHLCDPKVWKSEWQRHTHMVKRSIEYLEGRATKGLDSILSTGMAYKIFTSLVDYQDEFKGLGDVILHSDELEATARVRLNRSPKGGFLFNPMWIDSCGQTTGFLMNCHQTTTKDKVYVNHGWGSIKIAEPFRADGVYRTYVRMRSVDGNKYAGDLYILDEETGEIIGFYGDHTFQELPRRILDTVLPGAGARHAAASDHHPRGGHGSPPSRGGVPMSSRLPLDHDVEDPTGDVVRPPLEADSPFDSQLRPLLRILSEEIGLSLEVVTDDKLSFIDYGVDSLLSLTITGRMRELLNIDISSAAFLTCSTLGELKTLLGFDSSTTSSSANTTDVSDDNDDSSGEETSATSSAASEPDIDSPAEDKLHQFRATSTLLQGTPSKAQFTLFLIPDGSGSATSYASLPPILPDSNVAVYGLNCPWLKDAKHLDEFGLPGLVQLYVEEIQRRSPNGPYNLGGWSAGGICAYEAALLLTKAGHNVERLFFLDSPCPIGLGKLPERLYDFLDAQNVFGSDNPHSTGTGTTNKAPAWLLAHFLAFVNALDRNDSVPWDVADWNGRVPQPPRSYFLWAEDGVCKNVDDVRPEYRDDDPAEMKWLLENRTNFGSNGWDAMLGPSGRFETHRISGVNHFTMLKPGRAASAVSAFLAGGLLDE</sequence>
<dbReference type="InterPro" id="IPR050091">
    <property type="entry name" value="PKS_NRPS_Biosynth_Enz"/>
</dbReference>
<dbReference type="InterPro" id="IPR018201">
    <property type="entry name" value="Ketoacyl_synth_AS"/>
</dbReference>
<dbReference type="SMART" id="SM00825">
    <property type="entry name" value="PKS_KS"/>
    <property type="match status" value="1"/>
</dbReference>
<dbReference type="EMBL" id="JAUEDM010000005">
    <property type="protein sequence ID" value="KAK3317091.1"/>
    <property type="molecule type" value="Genomic_DNA"/>
</dbReference>
<dbReference type="Pfam" id="PF00550">
    <property type="entry name" value="PP-binding"/>
    <property type="match status" value="1"/>
</dbReference>
<feature type="compositionally biased region" description="Low complexity" evidence="5">
    <location>
        <begin position="1801"/>
        <end position="1812"/>
    </location>
</feature>
<dbReference type="Gene3D" id="3.10.129.110">
    <property type="entry name" value="Polyketide synthase dehydratase"/>
    <property type="match status" value="1"/>
</dbReference>
<reference evidence="9" key="1">
    <citation type="journal article" date="2023" name="Mol. Phylogenet. Evol.">
        <title>Genome-scale phylogeny and comparative genomics of the fungal order Sordariales.</title>
        <authorList>
            <person name="Hensen N."/>
            <person name="Bonometti L."/>
            <person name="Westerberg I."/>
            <person name="Brannstrom I.O."/>
            <person name="Guillou S."/>
            <person name="Cros-Aarteil S."/>
            <person name="Calhoun S."/>
            <person name="Haridas S."/>
            <person name="Kuo A."/>
            <person name="Mondo S."/>
            <person name="Pangilinan J."/>
            <person name="Riley R."/>
            <person name="LaButti K."/>
            <person name="Andreopoulos B."/>
            <person name="Lipzen A."/>
            <person name="Chen C."/>
            <person name="Yan M."/>
            <person name="Daum C."/>
            <person name="Ng V."/>
            <person name="Clum A."/>
            <person name="Steindorff A."/>
            <person name="Ohm R.A."/>
            <person name="Martin F."/>
            <person name="Silar P."/>
            <person name="Natvig D.O."/>
            <person name="Lalanne C."/>
            <person name="Gautier V."/>
            <person name="Ament-Velasquez S.L."/>
            <person name="Kruys A."/>
            <person name="Hutchinson M.I."/>
            <person name="Powell A.J."/>
            <person name="Barry K."/>
            <person name="Miller A.N."/>
            <person name="Grigoriev I.V."/>
            <person name="Debuchy R."/>
            <person name="Gladieux P."/>
            <person name="Hiltunen Thoren M."/>
            <person name="Johannesson H."/>
        </authorList>
    </citation>
    <scope>NUCLEOTIDE SEQUENCE</scope>
    <source>
        <strain evidence="9">CBS 118394</strain>
    </source>
</reference>
<feature type="compositionally biased region" description="Low complexity" evidence="5">
    <location>
        <begin position="1779"/>
        <end position="1790"/>
    </location>
</feature>
<dbReference type="InterPro" id="IPR006162">
    <property type="entry name" value="Ppantetheine_attach_site"/>
</dbReference>
<dbReference type="FunFam" id="3.40.47.10:FF:000031">
    <property type="entry name" value="Sterigmatocystin biosynthesis polyketide synthase"/>
    <property type="match status" value="1"/>
</dbReference>
<dbReference type="InterPro" id="IPR049900">
    <property type="entry name" value="PKS_mFAS_DH"/>
</dbReference>
<dbReference type="SUPFAM" id="SSF52151">
    <property type="entry name" value="FabD/lysophospholipase-like"/>
    <property type="match status" value="1"/>
</dbReference>
<evidence type="ECO:0000256" key="3">
    <source>
        <dbReference type="ARBA" id="ARBA00022679"/>
    </source>
</evidence>
<dbReference type="InterPro" id="IPR016039">
    <property type="entry name" value="Thiolase-like"/>
</dbReference>
<dbReference type="PROSITE" id="PS52019">
    <property type="entry name" value="PKS_MFAS_DH"/>
    <property type="match status" value="1"/>
</dbReference>
<dbReference type="Gene3D" id="1.10.1200.10">
    <property type="entry name" value="ACP-like"/>
    <property type="match status" value="1"/>
</dbReference>
<evidence type="ECO:0000256" key="2">
    <source>
        <dbReference type="ARBA" id="ARBA00022553"/>
    </source>
</evidence>
<dbReference type="InterPro" id="IPR030918">
    <property type="entry name" value="PT_fungal_PKS"/>
</dbReference>
<dbReference type="InterPro" id="IPR036736">
    <property type="entry name" value="ACP-like_sf"/>
</dbReference>
<dbReference type="GO" id="GO:0006633">
    <property type="term" value="P:fatty acid biosynthetic process"/>
    <property type="evidence" value="ECO:0007669"/>
    <property type="project" value="InterPro"/>
</dbReference>
<dbReference type="PROSITE" id="PS00012">
    <property type="entry name" value="PHOSPHOPANTETHEINE"/>
    <property type="match status" value="1"/>
</dbReference>
<organism evidence="9 10">
    <name type="scientific">Apodospora peruviana</name>
    <dbReference type="NCBI Taxonomy" id="516989"/>
    <lineage>
        <taxon>Eukaryota</taxon>
        <taxon>Fungi</taxon>
        <taxon>Dikarya</taxon>
        <taxon>Ascomycota</taxon>
        <taxon>Pezizomycotina</taxon>
        <taxon>Sordariomycetes</taxon>
        <taxon>Sordariomycetidae</taxon>
        <taxon>Sordariales</taxon>
        <taxon>Lasiosphaeriaceae</taxon>
        <taxon>Apodospora</taxon>
    </lineage>
</organism>
<dbReference type="SUPFAM" id="SSF53901">
    <property type="entry name" value="Thiolase-like"/>
    <property type="match status" value="1"/>
</dbReference>
<feature type="active site" description="Proton donor; for dehydratase activity" evidence="4">
    <location>
        <position position="1554"/>
    </location>
</feature>
<dbReference type="Pfam" id="PF00698">
    <property type="entry name" value="Acyl_transf_1"/>
    <property type="match status" value="1"/>
</dbReference>
<evidence type="ECO:0000256" key="5">
    <source>
        <dbReference type="SAM" id="MobiDB-lite"/>
    </source>
</evidence>
<evidence type="ECO:0000256" key="1">
    <source>
        <dbReference type="ARBA" id="ARBA00022450"/>
    </source>
</evidence>
<feature type="domain" description="PKS/mFAS DH" evidence="8">
    <location>
        <begin position="1325"/>
        <end position="1642"/>
    </location>
</feature>
<dbReference type="InterPro" id="IPR014030">
    <property type="entry name" value="Ketoacyl_synth_N"/>
</dbReference>
<keyword evidence="1" id="KW-0596">Phosphopantetheine</keyword>
<dbReference type="InterPro" id="IPR032088">
    <property type="entry name" value="SAT"/>
</dbReference>
<dbReference type="Pfam" id="PF00109">
    <property type="entry name" value="ketoacyl-synt"/>
    <property type="match status" value="1"/>
</dbReference>
<dbReference type="Proteomes" id="UP001283341">
    <property type="component" value="Unassembled WGS sequence"/>
</dbReference>
<feature type="region of interest" description="C-terminal hotdog fold" evidence="4">
    <location>
        <begin position="1495"/>
        <end position="1642"/>
    </location>
</feature>
<reference evidence="9" key="2">
    <citation type="submission" date="2023-06" db="EMBL/GenBank/DDBJ databases">
        <authorList>
            <consortium name="Lawrence Berkeley National Laboratory"/>
            <person name="Haridas S."/>
            <person name="Hensen N."/>
            <person name="Bonometti L."/>
            <person name="Westerberg I."/>
            <person name="Brannstrom I.O."/>
            <person name="Guillou S."/>
            <person name="Cros-Aarteil S."/>
            <person name="Calhoun S."/>
            <person name="Kuo A."/>
            <person name="Mondo S."/>
            <person name="Pangilinan J."/>
            <person name="Riley R."/>
            <person name="Labutti K."/>
            <person name="Andreopoulos B."/>
            <person name="Lipzen A."/>
            <person name="Chen C."/>
            <person name="Yanf M."/>
            <person name="Daum C."/>
            <person name="Ng V."/>
            <person name="Clum A."/>
            <person name="Steindorff A."/>
            <person name="Ohm R."/>
            <person name="Martin F."/>
            <person name="Silar P."/>
            <person name="Natvig D."/>
            <person name="Lalanne C."/>
            <person name="Gautier V."/>
            <person name="Ament-Velasquez S.L."/>
            <person name="Kruys A."/>
            <person name="Hutchinson M.I."/>
            <person name="Powell A.J."/>
            <person name="Barry K."/>
            <person name="Miller A.N."/>
            <person name="Grigoriev I.V."/>
            <person name="Debuchy R."/>
            <person name="Gladieux P."/>
            <person name="Thoren M.H."/>
            <person name="Johannesson H."/>
        </authorList>
    </citation>
    <scope>NUCLEOTIDE SEQUENCE</scope>
    <source>
        <strain evidence="9">CBS 118394</strain>
    </source>
</reference>
<dbReference type="Pfam" id="PF02801">
    <property type="entry name" value="Ketoacyl-synt_C"/>
    <property type="match status" value="1"/>
</dbReference>
<dbReference type="SUPFAM" id="SSF53474">
    <property type="entry name" value="alpha/beta-Hydrolases"/>
    <property type="match status" value="1"/>
</dbReference>
<keyword evidence="10" id="KW-1185">Reference proteome</keyword>
<dbReference type="InterPro" id="IPR049551">
    <property type="entry name" value="PKS_DH_C"/>
</dbReference>
<dbReference type="InterPro" id="IPR042104">
    <property type="entry name" value="PKS_dehydratase_sf"/>
</dbReference>
<feature type="region of interest" description="N-terminal hotdog fold" evidence="4">
    <location>
        <begin position="1325"/>
        <end position="1467"/>
    </location>
</feature>
<dbReference type="Gene3D" id="3.30.70.3290">
    <property type="match status" value="1"/>
</dbReference>
<evidence type="ECO:0000313" key="10">
    <source>
        <dbReference type="Proteomes" id="UP001283341"/>
    </source>
</evidence>
<gene>
    <name evidence="9" type="ORF">B0H66DRAFT_626889</name>
</gene>
<dbReference type="PROSITE" id="PS50075">
    <property type="entry name" value="CARRIER"/>
    <property type="match status" value="1"/>
</dbReference>
<dbReference type="InterPro" id="IPR016036">
    <property type="entry name" value="Malonyl_transacylase_ACP-bd"/>
</dbReference>
<dbReference type="SMART" id="SM00827">
    <property type="entry name" value="PKS_AT"/>
    <property type="match status" value="1"/>
</dbReference>
<dbReference type="Pfam" id="PF16073">
    <property type="entry name" value="SAT"/>
    <property type="match status" value="1"/>
</dbReference>
<feature type="region of interest" description="Disordered" evidence="5">
    <location>
        <begin position="1651"/>
        <end position="1700"/>
    </location>
</feature>
<dbReference type="InterPro" id="IPR020841">
    <property type="entry name" value="PKS_Beta-ketoAc_synthase_dom"/>
</dbReference>
<dbReference type="GO" id="GO:0004312">
    <property type="term" value="F:fatty acid synthase activity"/>
    <property type="evidence" value="ECO:0007669"/>
    <property type="project" value="TreeGrafter"/>
</dbReference>
<dbReference type="Pfam" id="PF00975">
    <property type="entry name" value="Thioesterase"/>
    <property type="match status" value="1"/>
</dbReference>
<dbReference type="CDD" id="cd00833">
    <property type="entry name" value="PKS"/>
    <property type="match status" value="1"/>
</dbReference>
<dbReference type="PROSITE" id="PS00606">
    <property type="entry name" value="KS3_1"/>
    <property type="match status" value="1"/>
</dbReference>
<protein>
    <submittedName>
        <fullName evidence="9">Type I polyketide synthase</fullName>
    </submittedName>
</protein>
<feature type="domain" description="Carrier" evidence="6">
    <location>
        <begin position="1701"/>
        <end position="1779"/>
    </location>
</feature>
<evidence type="ECO:0000256" key="4">
    <source>
        <dbReference type="PROSITE-ProRule" id="PRU01363"/>
    </source>
</evidence>
<dbReference type="SUPFAM" id="SSF55048">
    <property type="entry name" value="Probable ACP-binding domain of malonyl-CoA ACP transacylase"/>
    <property type="match status" value="1"/>
</dbReference>
<evidence type="ECO:0000259" key="6">
    <source>
        <dbReference type="PROSITE" id="PS50075"/>
    </source>
</evidence>
<dbReference type="InterPro" id="IPR029058">
    <property type="entry name" value="AB_hydrolase_fold"/>
</dbReference>
<dbReference type="InterPro" id="IPR001227">
    <property type="entry name" value="Ac_transferase_dom_sf"/>
</dbReference>
<comment type="caution">
    <text evidence="9">The sequence shown here is derived from an EMBL/GenBank/DDBJ whole genome shotgun (WGS) entry which is preliminary data.</text>
</comment>
<dbReference type="NCBIfam" id="TIGR04532">
    <property type="entry name" value="PT_fungal_PKS"/>
    <property type="match status" value="1"/>
</dbReference>
<evidence type="ECO:0000259" key="7">
    <source>
        <dbReference type="PROSITE" id="PS52004"/>
    </source>
</evidence>
<evidence type="ECO:0000259" key="8">
    <source>
        <dbReference type="PROSITE" id="PS52019"/>
    </source>
</evidence>
<dbReference type="InterPro" id="IPR014031">
    <property type="entry name" value="Ketoacyl_synth_C"/>
</dbReference>
<accession>A0AAE0I3T9</accession>
<dbReference type="Gene3D" id="3.40.47.10">
    <property type="match status" value="1"/>
</dbReference>
<feature type="active site" description="Proton acceptor; for dehydratase activity" evidence="4">
    <location>
        <position position="1358"/>
    </location>
</feature>
<dbReference type="Gene3D" id="3.40.366.10">
    <property type="entry name" value="Malonyl-Coenzyme A Acyl Carrier Protein, domain 2"/>
    <property type="match status" value="2"/>
</dbReference>
<dbReference type="PROSITE" id="PS52004">
    <property type="entry name" value="KS3_2"/>
    <property type="match status" value="1"/>
</dbReference>
<feature type="domain" description="Ketosynthase family 3 (KS3)" evidence="7">
    <location>
        <begin position="393"/>
        <end position="829"/>
    </location>
</feature>
<feature type="region of interest" description="Disordered" evidence="5">
    <location>
        <begin position="1779"/>
        <end position="1817"/>
    </location>
</feature>
<dbReference type="SUPFAM" id="SSF47336">
    <property type="entry name" value="ACP-like"/>
    <property type="match status" value="1"/>
</dbReference>
<evidence type="ECO:0000313" key="9">
    <source>
        <dbReference type="EMBL" id="KAK3317091.1"/>
    </source>
</evidence>
<proteinExistence type="predicted"/>
<dbReference type="InterPro" id="IPR016035">
    <property type="entry name" value="Acyl_Trfase/lysoPLipase"/>
</dbReference>
<dbReference type="FunFam" id="3.10.129.110:FF:000001">
    <property type="entry name" value="Sterigmatocystin biosynthesis polyketide synthase"/>
    <property type="match status" value="1"/>
</dbReference>
<keyword evidence="3" id="KW-0808">Transferase</keyword>
<dbReference type="Gene3D" id="3.40.50.1820">
    <property type="entry name" value="alpha/beta hydrolase"/>
    <property type="match status" value="1"/>
</dbReference>
<dbReference type="PANTHER" id="PTHR43775">
    <property type="entry name" value="FATTY ACID SYNTHASE"/>
    <property type="match status" value="1"/>
</dbReference>
<feature type="compositionally biased region" description="Acidic residues" evidence="5">
    <location>
        <begin position="1791"/>
        <end position="1800"/>
    </location>
</feature>
<name>A0AAE0I3T9_9PEZI</name>
<dbReference type="Pfam" id="PF22621">
    <property type="entry name" value="CurL-like_PKS_C"/>
    <property type="match status" value="1"/>
</dbReference>
<dbReference type="PANTHER" id="PTHR43775:SF45">
    <property type="entry name" value="CONIDIAL PIGMENT POLYKETIDE SYNTHASE ALB1"/>
    <property type="match status" value="1"/>
</dbReference>
<dbReference type="InterPro" id="IPR001031">
    <property type="entry name" value="Thioesterase"/>
</dbReference>